<dbReference type="Gene3D" id="3.20.20.190">
    <property type="entry name" value="Phosphatidylinositol (PI) phosphodiesterase"/>
    <property type="match status" value="2"/>
</dbReference>
<reference evidence="4 5" key="1">
    <citation type="submission" date="2020-08" db="EMBL/GenBank/DDBJ databases">
        <title>Genomic Encyclopedia of Type Strains, Phase III (KMG-III): the genomes of soil and plant-associated and newly described type strains.</title>
        <authorList>
            <person name="Whitman W."/>
        </authorList>
    </citation>
    <scope>NUCLEOTIDE SEQUENCE [LARGE SCALE GENOMIC DNA]</scope>
    <source>
        <strain evidence="4 5">CECT 3287</strain>
    </source>
</reference>
<evidence type="ECO:0000313" key="5">
    <source>
        <dbReference type="Proteomes" id="UP000590749"/>
    </source>
</evidence>
<dbReference type="GO" id="GO:0008081">
    <property type="term" value="F:phosphoric diester hydrolase activity"/>
    <property type="evidence" value="ECO:0007669"/>
    <property type="project" value="InterPro"/>
</dbReference>
<feature type="chain" id="PRO_5039058905" evidence="2">
    <location>
        <begin position="23"/>
        <end position="733"/>
    </location>
</feature>
<feature type="signal peptide" evidence="2">
    <location>
        <begin position="1"/>
        <end position="22"/>
    </location>
</feature>
<dbReference type="GO" id="GO:0006629">
    <property type="term" value="P:lipid metabolic process"/>
    <property type="evidence" value="ECO:0007669"/>
    <property type="project" value="InterPro"/>
</dbReference>
<dbReference type="EMBL" id="JACHXF010000006">
    <property type="protein sequence ID" value="MBB3095733.1"/>
    <property type="molecule type" value="Genomic_DNA"/>
</dbReference>
<keyword evidence="2" id="KW-0732">Signal</keyword>
<comment type="caution">
    <text evidence="4">The sequence shown here is derived from an EMBL/GenBank/DDBJ whole genome shotgun (WGS) entry which is preliminary data.</text>
</comment>
<name>A0A7W5AGE2_9ACTN</name>
<feature type="domain" description="GP-PDE" evidence="3">
    <location>
        <begin position="34"/>
        <end position="335"/>
    </location>
</feature>
<dbReference type="PROSITE" id="PS51704">
    <property type="entry name" value="GP_PDE"/>
    <property type="match status" value="2"/>
</dbReference>
<sequence>MWGLRRSTVALLVAGTIAGTLAAPAAAGARKAGFDLQAHRGGLGLRVENTLASFGNALQLGVSTLELDVQITEDRQAVVTHDRRVSGTKCADTAPAEPADPEFPYVGKYVNTLTLAQVRTLDCGSKTLADKPGQLAVPGARMPLLSEVFALVNRYEAGNVRLNVETKVEAGAPAETAPRELFVQITAAEVRKAGLLRQVTIQSFDWGALMRMRQVEPRLPLVALTKYDFLQVGRPGASPWLGGIDIDDFDGDPIRAIRSFGATTFSPVHGFPQNGTVTDPAYRPYVTRELVRHAHANGIKVVPWTVDDTPTMSKLIDDGVDGIITDYPDRLRTLLASHGRRLPQAYASPFDVQAHRGGRATRPENTLPAFAHALENPAISTLELDTGVTADGQLVVLHDRTVNGSHCADTAPVRPGDPQFPYVGDLVRDLTLAQLKTLDCGSGTPADQPRQVAVPGARIPTLAEVFALVERSGRKDMALNIETKISPLVADTAPYQIFTRTLVREIQRAGFTDRVTVQSFDWRTIRYARQLDRRLETVALIWQYGPAECTTPADECSLQPVYGDATVKSPWTGGLDWWRHRDVGALVRAAGAGTVSANWQVHDPRQPVVTSADWYLRQNPAYFHLPRPAGRGVAGQVPAEGGAVHGERRHGHAACDRPRGGRHHQRRPGPADRRADPQRAALNRTRRGAGPGRPAECCLRCPAVTWMNSSFVDSTAESPPHNLTSRRTPGNGR</sequence>
<dbReference type="Proteomes" id="UP000590749">
    <property type="component" value="Unassembled WGS sequence"/>
</dbReference>
<evidence type="ECO:0000256" key="1">
    <source>
        <dbReference type="SAM" id="MobiDB-lite"/>
    </source>
</evidence>
<accession>A0A7W5AGE2</accession>
<proteinExistence type="predicted"/>
<dbReference type="AlphaFoldDB" id="A0A7W5AGE2"/>
<dbReference type="RefSeq" id="WP_203833761.1">
    <property type="nucleotide sequence ID" value="NZ_BMPW01000004.1"/>
</dbReference>
<dbReference type="PANTHER" id="PTHR46211:SF14">
    <property type="entry name" value="GLYCEROPHOSPHODIESTER PHOSPHODIESTERASE"/>
    <property type="match status" value="1"/>
</dbReference>
<evidence type="ECO:0000313" key="4">
    <source>
        <dbReference type="EMBL" id="MBB3095733.1"/>
    </source>
</evidence>
<feature type="region of interest" description="Disordered" evidence="1">
    <location>
        <begin position="711"/>
        <end position="733"/>
    </location>
</feature>
<gene>
    <name evidence="4" type="ORF">FHR83_003403</name>
</gene>
<feature type="region of interest" description="Disordered" evidence="1">
    <location>
        <begin position="633"/>
        <end position="694"/>
    </location>
</feature>
<feature type="domain" description="GP-PDE" evidence="3">
    <location>
        <begin position="350"/>
        <end position="648"/>
    </location>
</feature>
<organism evidence="4 5">
    <name type="scientific">Actinoplanes campanulatus</name>
    <dbReference type="NCBI Taxonomy" id="113559"/>
    <lineage>
        <taxon>Bacteria</taxon>
        <taxon>Bacillati</taxon>
        <taxon>Actinomycetota</taxon>
        <taxon>Actinomycetes</taxon>
        <taxon>Micromonosporales</taxon>
        <taxon>Micromonosporaceae</taxon>
        <taxon>Actinoplanes</taxon>
    </lineage>
</organism>
<keyword evidence="5" id="KW-1185">Reference proteome</keyword>
<dbReference type="SUPFAM" id="SSF51695">
    <property type="entry name" value="PLC-like phosphodiesterases"/>
    <property type="match status" value="2"/>
</dbReference>
<dbReference type="Pfam" id="PF03009">
    <property type="entry name" value="GDPD"/>
    <property type="match status" value="2"/>
</dbReference>
<dbReference type="InterPro" id="IPR030395">
    <property type="entry name" value="GP_PDE_dom"/>
</dbReference>
<dbReference type="PANTHER" id="PTHR46211">
    <property type="entry name" value="GLYCEROPHOSPHORYL DIESTER PHOSPHODIESTERASE"/>
    <property type="match status" value="1"/>
</dbReference>
<protein>
    <submittedName>
        <fullName evidence="4">Glycerophosphoryl diester phosphodiesterase</fullName>
    </submittedName>
</protein>
<evidence type="ECO:0000256" key="2">
    <source>
        <dbReference type="SAM" id="SignalP"/>
    </source>
</evidence>
<evidence type="ECO:0000259" key="3">
    <source>
        <dbReference type="PROSITE" id="PS51704"/>
    </source>
</evidence>
<dbReference type="InterPro" id="IPR017946">
    <property type="entry name" value="PLC-like_Pdiesterase_TIM-brl"/>
</dbReference>